<dbReference type="InterPro" id="IPR040097">
    <property type="entry name" value="FAAL/FAAC"/>
</dbReference>
<dbReference type="PANTHER" id="PTHR22754">
    <property type="entry name" value="DISCO-INTERACTING PROTEIN 2 DIP2 -RELATED"/>
    <property type="match status" value="1"/>
</dbReference>
<evidence type="ECO:0000256" key="1">
    <source>
        <dbReference type="ARBA" id="ARBA00001141"/>
    </source>
</evidence>
<comment type="similarity">
    <text evidence="7">Belongs to the 1-acyl-sn-glycerol-3-phosphate acyltransferase family.</text>
</comment>
<dbReference type="Pfam" id="PF01553">
    <property type="entry name" value="Acyltransferase"/>
    <property type="match status" value="1"/>
</dbReference>
<reference evidence="11" key="1">
    <citation type="journal article" date="2019" name="Int. J. Syst. Evol. Microbiol.">
        <title>The Global Catalogue of Microorganisms (GCM) 10K type strain sequencing project: providing services to taxonomists for standard genome sequencing and annotation.</title>
        <authorList>
            <consortium name="The Broad Institute Genomics Platform"/>
            <consortium name="The Broad Institute Genome Sequencing Center for Infectious Disease"/>
            <person name="Wu L."/>
            <person name="Ma J."/>
        </authorList>
    </citation>
    <scope>NUCLEOTIDE SEQUENCE [LARGE SCALE GENOMIC DNA]</scope>
    <source>
        <strain evidence="11">KACC 12597</strain>
    </source>
</reference>
<evidence type="ECO:0000256" key="5">
    <source>
        <dbReference type="ARBA" id="ARBA00016139"/>
    </source>
</evidence>
<keyword evidence="8" id="KW-0472">Membrane</keyword>
<dbReference type="SUPFAM" id="SSF69593">
    <property type="entry name" value="Glycerol-3-phosphate (1)-acyltransferase"/>
    <property type="match status" value="1"/>
</dbReference>
<dbReference type="GO" id="GO:0003841">
    <property type="term" value="F:1-acylglycerol-3-phosphate O-acyltransferase activity"/>
    <property type="evidence" value="ECO:0007669"/>
    <property type="project" value="UniProtKB-EC"/>
</dbReference>
<dbReference type="InterPro" id="IPR036736">
    <property type="entry name" value="ACP-like_sf"/>
</dbReference>
<keyword evidence="7" id="KW-0443">Lipid metabolism</keyword>
<keyword evidence="7 10" id="KW-0808">Transferase</keyword>
<dbReference type="SMART" id="SM00563">
    <property type="entry name" value="PlsC"/>
    <property type="match status" value="1"/>
</dbReference>
<keyword evidence="8" id="KW-1133">Transmembrane helix</keyword>
<feature type="transmembrane region" description="Helical" evidence="8">
    <location>
        <begin position="703"/>
        <end position="727"/>
    </location>
</feature>
<dbReference type="InterPro" id="IPR020845">
    <property type="entry name" value="AMP-binding_CS"/>
</dbReference>
<name>A0ABW4Y4R4_9GAMM</name>
<dbReference type="InterPro" id="IPR004552">
    <property type="entry name" value="AGP_acyltrans"/>
</dbReference>
<keyword evidence="7" id="KW-1208">Phospholipid metabolism</keyword>
<dbReference type="Gene3D" id="3.40.50.12780">
    <property type="entry name" value="N-terminal domain of ligase-like"/>
    <property type="match status" value="1"/>
</dbReference>
<organism evidence="10 11">
    <name type="scientific">Thiorhodococcus fuscus</name>
    <dbReference type="NCBI Taxonomy" id="527200"/>
    <lineage>
        <taxon>Bacteria</taxon>
        <taxon>Pseudomonadati</taxon>
        <taxon>Pseudomonadota</taxon>
        <taxon>Gammaproteobacteria</taxon>
        <taxon>Chromatiales</taxon>
        <taxon>Chromatiaceae</taxon>
        <taxon>Thiorhodococcus</taxon>
    </lineage>
</organism>
<dbReference type="CDD" id="cd05931">
    <property type="entry name" value="FAAL"/>
    <property type="match status" value="1"/>
</dbReference>
<dbReference type="Pfam" id="PF00501">
    <property type="entry name" value="AMP-binding"/>
    <property type="match status" value="1"/>
</dbReference>
<keyword evidence="6" id="KW-0436">Ligase</keyword>
<comment type="domain">
    <text evidence="7">The HXXXXD motif is essential for acyltransferase activity and may constitute the binding site for the phosphate moiety of the glycerol-3-phosphate.</text>
</comment>
<dbReference type="InterPro" id="IPR009081">
    <property type="entry name" value="PP-bd_ACP"/>
</dbReference>
<dbReference type="Pfam" id="PF00550">
    <property type="entry name" value="PP-binding"/>
    <property type="match status" value="1"/>
</dbReference>
<proteinExistence type="inferred from homology"/>
<comment type="pathway">
    <text evidence="2">Phospholipid metabolism; CDP-diacylglycerol biosynthesis; CDP-diacylglycerol from sn-glycerol 3-phosphate: step 2/3.</text>
</comment>
<protein>
    <recommendedName>
        <fullName evidence="5 7">1-acyl-sn-glycerol-3-phosphate acyltransferase</fullName>
        <ecNumber evidence="4 7">2.3.1.51</ecNumber>
    </recommendedName>
</protein>
<evidence type="ECO:0000256" key="6">
    <source>
        <dbReference type="ARBA" id="ARBA00022598"/>
    </source>
</evidence>
<dbReference type="Gene3D" id="1.10.1200.10">
    <property type="entry name" value="ACP-like"/>
    <property type="match status" value="1"/>
</dbReference>
<dbReference type="PANTHER" id="PTHR22754:SF32">
    <property type="entry name" value="DISCO-INTERACTING PROTEIN 2"/>
    <property type="match status" value="1"/>
</dbReference>
<keyword evidence="8" id="KW-0812">Transmembrane</keyword>
<keyword evidence="7 10" id="KW-0012">Acyltransferase</keyword>
<dbReference type="InterPro" id="IPR000873">
    <property type="entry name" value="AMP-dep_synth/lig_dom"/>
</dbReference>
<dbReference type="PROSITE" id="PS50075">
    <property type="entry name" value="CARRIER"/>
    <property type="match status" value="1"/>
</dbReference>
<comment type="caution">
    <text evidence="10">The sequence shown here is derived from an EMBL/GenBank/DDBJ whole genome shotgun (WGS) entry which is preliminary data.</text>
</comment>
<comment type="catalytic activity">
    <reaction evidence="1 7">
        <text>a 1-acyl-sn-glycero-3-phosphate + an acyl-CoA = a 1,2-diacyl-sn-glycero-3-phosphate + CoA</text>
        <dbReference type="Rhea" id="RHEA:19709"/>
        <dbReference type="ChEBI" id="CHEBI:57287"/>
        <dbReference type="ChEBI" id="CHEBI:57970"/>
        <dbReference type="ChEBI" id="CHEBI:58342"/>
        <dbReference type="ChEBI" id="CHEBI:58608"/>
        <dbReference type="EC" id="2.3.1.51"/>
    </reaction>
</comment>
<evidence type="ECO:0000256" key="7">
    <source>
        <dbReference type="RuleBase" id="RU361267"/>
    </source>
</evidence>
<evidence type="ECO:0000256" key="8">
    <source>
        <dbReference type="SAM" id="Phobius"/>
    </source>
</evidence>
<dbReference type="InterPro" id="IPR002123">
    <property type="entry name" value="Plipid/glycerol_acylTrfase"/>
</dbReference>
<dbReference type="SUPFAM" id="SSF47336">
    <property type="entry name" value="ACP-like"/>
    <property type="match status" value="1"/>
</dbReference>
<evidence type="ECO:0000256" key="4">
    <source>
        <dbReference type="ARBA" id="ARBA00013211"/>
    </source>
</evidence>
<dbReference type="Proteomes" id="UP001597337">
    <property type="component" value="Unassembled WGS sequence"/>
</dbReference>
<dbReference type="EC" id="2.3.1.51" evidence="4 7"/>
<evidence type="ECO:0000313" key="11">
    <source>
        <dbReference type="Proteomes" id="UP001597337"/>
    </source>
</evidence>
<dbReference type="InterPro" id="IPR042099">
    <property type="entry name" value="ANL_N_sf"/>
</dbReference>
<comment type="similarity">
    <text evidence="3">Belongs to the ATP-dependent AMP-binding enzyme family.</text>
</comment>
<keyword evidence="7" id="KW-0594">Phospholipid biosynthesis</keyword>
<keyword evidence="11" id="KW-1185">Reference proteome</keyword>
<feature type="domain" description="Carrier" evidence="9">
    <location>
        <begin position="8"/>
        <end position="90"/>
    </location>
</feature>
<dbReference type="Gene3D" id="3.30.300.30">
    <property type="match status" value="1"/>
</dbReference>
<dbReference type="RefSeq" id="WP_386023800.1">
    <property type="nucleotide sequence ID" value="NZ_JBHUHX010000007.1"/>
</dbReference>
<evidence type="ECO:0000256" key="2">
    <source>
        <dbReference type="ARBA" id="ARBA00004728"/>
    </source>
</evidence>
<evidence type="ECO:0000313" key="10">
    <source>
        <dbReference type="EMBL" id="MFD2111090.1"/>
    </source>
</evidence>
<keyword evidence="7" id="KW-0444">Lipid biosynthesis</keyword>
<dbReference type="EMBL" id="JBHUHX010000007">
    <property type="protein sequence ID" value="MFD2111090.1"/>
    <property type="molecule type" value="Genomic_DNA"/>
</dbReference>
<gene>
    <name evidence="10" type="ORF">ACFSJC_04440</name>
</gene>
<evidence type="ECO:0000256" key="3">
    <source>
        <dbReference type="ARBA" id="ARBA00006432"/>
    </source>
</evidence>
<dbReference type="CDD" id="cd07989">
    <property type="entry name" value="LPLAT_AGPAT-like"/>
    <property type="match status" value="1"/>
</dbReference>
<dbReference type="PROSITE" id="PS00455">
    <property type="entry name" value="AMP_BINDING"/>
    <property type="match status" value="1"/>
</dbReference>
<dbReference type="SUPFAM" id="SSF56801">
    <property type="entry name" value="Acetyl-CoA synthetase-like"/>
    <property type="match status" value="1"/>
</dbReference>
<evidence type="ECO:0000259" key="9">
    <source>
        <dbReference type="PROSITE" id="PS50075"/>
    </source>
</evidence>
<sequence length="928" mass="101354">MTASNLPQDSADRLLDLLRTFARESRLPEPLEGIGLDTRLESDLGLDSLSRSELIARVEQGLDVHLPDQALMAATAGDLLQMIQGGKGGTETDLSAVSVDSGADDLEIPVGAHTLLEVLDWHRRHAGDRTHILYYDGEDRAHPIRYADLALGASRVAARLRHAGIGPGATVAVMLPTGPDYFFSFFGILAAGGVPVPIYPPARPQQIEDHLRRHARILDNAGTSFLITVPEARTIAKVLRVQVGSLREVLTLEGIERETPLDDWSRPDRNDIAFLQYTSGSTGDPKGVTLSHADLLANIRAMGEAIAIRADDVFVSWLPLYHDMGLIGAWLGSLYFGVPLISMSPLAFLARPRRWLQAIHQHRGTLSAAPNFAYELCLTRISESQMEGLDLSCWRRAFNGAEPVSAQTLRHFAEHFAPCGLREEALAPVYGLAEAAVGLAFPPVERGPRIDCIDRVRFANSGYALPVDCADPDAMEVVACGRPLPGYRVRVVDGEGREVPERHEGLLQFQGPSATRGYYRNPEATARLIRDGWHETGDRAYLAGGDIHLSGRVKDLIIRGGRNIYPYEVEQALGELPGIRNGCVVAFAATDPKQGSERLVIVAESKERDPGRRTALQQRARELATDVLGLPPDEIVLAPPRAVLKTSSGKLRRVDTRERYLAGKLFEGPPRPVWQLARVGLSGLWGRISHLVSELPGTLYARYAWLLFYLFAPGFWIAGTLVPTLGLRWTFTRFGLRLLGALTGMRVRVSGRENLDAASSPCVVVANHQGYLDALALTLALDRPVSFVAKRELTAMPWVGRYLARMGTLFVDRFDVQRSSTESAQLNAALEQGESLVFFPEGTFREQPDLMPFRMGAFAAAAQAGVPVIPIAVKGTRERMPGDSFRPTPGRVEVILGAPIRPEGSDWPAAVALREAARDFIAGHSVGA</sequence>
<dbReference type="InterPro" id="IPR045851">
    <property type="entry name" value="AMP-bd_C_sf"/>
</dbReference>
<dbReference type="NCBIfam" id="TIGR00530">
    <property type="entry name" value="AGP_acyltrn"/>
    <property type="match status" value="1"/>
</dbReference>
<accession>A0ABW4Y4R4</accession>